<sequence length="336" mass="36862">MVSMKIKERVTAALNRIESEVSSLHPKMCTALEIISDSVEELSSIVIKLEFARNYIMVWANQQKKPILDGGLRGEFSRSVSLDIVDRPPSVLRGDDPVEAGMDLAQQKLSYFSASPSKVNRISDWADESSILAEINRVQETMDRVNEEILTKSHTLLELDAATDMALMGLTSNEEPRGEDSDRVGRARRCGEISRPRGGPPRIRSPNINENAMNMDNEKDNLLPPQGIRTPSGRRTSPTVPGACVSPSRAGPSPPLLAGGDIPMITARIEGEADCRDPLDLTFVDCLSAVENEPQQQEVPSLEEAAASTPANTNRAKRKAKKISPDAIRLATRRRE</sequence>
<keyword evidence="3" id="KW-1185">Reference proteome</keyword>
<evidence type="ECO:0000313" key="2">
    <source>
        <dbReference type="EMBL" id="KMQ88055.1"/>
    </source>
</evidence>
<dbReference type="Proteomes" id="UP000036403">
    <property type="component" value="Unassembled WGS sequence"/>
</dbReference>
<feature type="region of interest" description="Disordered" evidence="1">
    <location>
        <begin position="292"/>
        <end position="336"/>
    </location>
</feature>
<comment type="caution">
    <text evidence="2">The sequence shown here is derived from an EMBL/GenBank/DDBJ whole genome shotgun (WGS) entry which is preliminary data.</text>
</comment>
<dbReference type="AlphaFoldDB" id="A0A0J7N5T5"/>
<dbReference type="EMBL" id="LBMM01009535">
    <property type="protein sequence ID" value="KMQ88055.1"/>
    <property type="molecule type" value="Genomic_DNA"/>
</dbReference>
<proteinExistence type="predicted"/>
<gene>
    <name evidence="2" type="ORF">RF55_12527</name>
</gene>
<accession>A0A0J7N5T5</accession>
<name>A0A0J7N5T5_LASNI</name>
<feature type="region of interest" description="Disordered" evidence="1">
    <location>
        <begin position="228"/>
        <end position="256"/>
    </location>
</feature>
<organism evidence="2 3">
    <name type="scientific">Lasius niger</name>
    <name type="common">Black garden ant</name>
    <dbReference type="NCBI Taxonomy" id="67767"/>
    <lineage>
        <taxon>Eukaryota</taxon>
        <taxon>Metazoa</taxon>
        <taxon>Ecdysozoa</taxon>
        <taxon>Arthropoda</taxon>
        <taxon>Hexapoda</taxon>
        <taxon>Insecta</taxon>
        <taxon>Pterygota</taxon>
        <taxon>Neoptera</taxon>
        <taxon>Endopterygota</taxon>
        <taxon>Hymenoptera</taxon>
        <taxon>Apocrita</taxon>
        <taxon>Aculeata</taxon>
        <taxon>Formicoidea</taxon>
        <taxon>Formicidae</taxon>
        <taxon>Formicinae</taxon>
        <taxon>Lasius</taxon>
        <taxon>Lasius</taxon>
    </lineage>
</organism>
<evidence type="ECO:0000256" key="1">
    <source>
        <dbReference type="SAM" id="MobiDB-lite"/>
    </source>
</evidence>
<reference evidence="2 3" key="1">
    <citation type="submission" date="2015-04" db="EMBL/GenBank/DDBJ databases">
        <title>Lasius niger genome sequencing.</title>
        <authorList>
            <person name="Konorov E.A."/>
            <person name="Nikitin M.A."/>
            <person name="Kirill M.V."/>
            <person name="Chang P."/>
        </authorList>
    </citation>
    <scope>NUCLEOTIDE SEQUENCE [LARGE SCALE GENOMIC DNA]</scope>
    <source>
        <tissue evidence="2">Whole</tissue>
    </source>
</reference>
<evidence type="ECO:0000313" key="3">
    <source>
        <dbReference type="Proteomes" id="UP000036403"/>
    </source>
</evidence>
<protein>
    <submittedName>
        <fullName evidence="2">Uncharacterized protein</fullName>
    </submittedName>
</protein>
<dbReference type="PaxDb" id="67767-A0A0J7N5T5"/>